<keyword evidence="3" id="KW-1185">Reference proteome</keyword>
<dbReference type="Proteomes" id="UP000636800">
    <property type="component" value="Chromosome 12"/>
</dbReference>
<feature type="region of interest" description="Disordered" evidence="1">
    <location>
        <begin position="197"/>
        <end position="237"/>
    </location>
</feature>
<sequence>MADDLPANLDDGELWLPSEVIRAVGVRRHSHYHRREAALLGSYPVDLTAASDLAENLAALGLIDLRAEIPTVDTLRDFSPTVEFVGQGKPVSCLSPASDGFRAPVSRRIAFDGMINGGTARFSHVSRPFHTFQPIKIAAKKNDEFERERTRVLLRQRLQQSQRLNRFIPGYTTGSGRVRGGTGVFLPRVGDVDVKKKPLSVKGSGQSQQTTWNPMIKKQTTPFLPPPEAGLPQDWTY</sequence>
<dbReference type="EMBL" id="JADCNL010000012">
    <property type="protein sequence ID" value="KAG0457921.1"/>
    <property type="molecule type" value="Genomic_DNA"/>
</dbReference>
<organism evidence="2 3">
    <name type="scientific">Vanilla planifolia</name>
    <name type="common">Vanilla</name>
    <dbReference type="NCBI Taxonomy" id="51239"/>
    <lineage>
        <taxon>Eukaryota</taxon>
        <taxon>Viridiplantae</taxon>
        <taxon>Streptophyta</taxon>
        <taxon>Embryophyta</taxon>
        <taxon>Tracheophyta</taxon>
        <taxon>Spermatophyta</taxon>
        <taxon>Magnoliopsida</taxon>
        <taxon>Liliopsida</taxon>
        <taxon>Asparagales</taxon>
        <taxon>Orchidaceae</taxon>
        <taxon>Vanilloideae</taxon>
        <taxon>Vanilleae</taxon>
        <taxon>Vanilla</taxon>
    </lineage>
</organism>
<reference evidence="2 3" key="1">
    <citation type="journal article" date="2020" name="Nat. Food">
        <title>A phased Vanilla planifolia genome enables genetic improvement of flavour and production.</title>
        <authorList>
            <person name="Hasing T."/>
            <person name="Tang H."/>
            <person name="Brym M."/>
            <person name="Khazi F."/>
            <person name="Huang T."/>
            <person name="Chambers A.H."/>
        </authorList>
    </citation>
    <scope>NUCLEOTIDE SEQUENCE [LARGE SCALE GENOMIC DNA]</scope>
    <source>
        <tissue evidence="2">Leaf</tissue>
    </source>
</reference>
<accession>A0A835PT51</accession>
<evidence type="ECO:0000256" key="1">
    <source>
        <dbReference type="SAM" id="MobiDB-lite"/>
    </source>
</evidence>
<protein>
    <submittedName>
        <fullName evidence="2">Uncharacterized protein</fullName>
    </submittedName>
</protein>
<gene>
    <name evidence="2" type="ORF">HPP92_023078</name>
</gene>
<dbReference type="AlphaFoldDB" id="A0A835PT51"/>
<evidence type="ECO:0000313" key="3">
    <source>
        <dbReference type="Proteomes" id="UP000636800"/>
    </source>
</evidence>
<name>A0A835PT51_VANPL</name>
<proteinExistence type="predicted"/>
<comment type="caution">
    <text evidence="2">The sequence shown here is derived from an EMBL/GenBank/DDBJ whole genome shotgun (WGS) entry which is preliminary data.</text>
</comment>
<evidence type="ECO:0000313" key="2">
    <source>
        <dbReference type="EMBL" id="KAG0457921.1"/>
    </source>
</evidence>
<feature type="compositionally biased region" description="Polar residues" evidence="1">
    <location>
        <begin position="203"/>
        <end position="222"/>
    </location>
</feature>
<dbReference type="OrthoDB" id="20273at2759"/>